<dbReference type="PANTHER" id="PTHR33490">
    <property type="entry name" value="BLR5614 PROTEIN-RELATED"/>
    <property type="match status" value="1"/>
</dbReference>
<dbReference type="SMART" id="SM00460">
    <property type="entry name" value="TGc"/>
    <property type="match status" value="1"/>
</dbReference>
<dbReference type="Gene3D" id="3.10.620.30">
    <property type="match status" value="1"/>
</dbReference>
<name>A0A4R0YLG5_9GAMM</name>
<feature type="domain" description="Transglutaminase-like" evidence="2">
    <location>
        <begin position="378"/>
        <end position="444"/>
    </location>
</feature>
<feature type="chain" id="PRO_5020215196" evidence="1">
    <location>
        <begin position="25"/>
        <end position="491"/>
    </location>
</feature>
<protein>
    <submittedName>
        <fullName evidence="3">Transglutaminase domain-containing protein</fullName>
    </submittedName>
</protein>
<evidence type="ECO:0000313" key="3">
    <source>
        <dbReference type="EMBL" id="TCI09576.1"/>
    </source>
</evidence>
<dbReference type="RefSeq" id="WP_131406746.1">
    <property type="nucleotide sequence ID" value="NZ_SJTG01000002.1"/>
</dbReference>
<keyword evidence="1" id="KW-0732">Signal</keyword>
<sequence>MRKPIAPLLLVLALCLAVCALARAAALATDDSTWMTVLLDGRKIGYVHIRYQRDGDFVTTTQTLSIQFRRNGKDIPLSSMTRSVESATGQPLAFSARTTLSATDSTVAGQRQADGSFMVTTTVGGMSRQQALDWPGGAVLSEGQRLALVRANSHPGQRYELRMFDPASLRVARASMEVIGTEPVALPGGTATLVHQRQRLSSQRETQVVDLWLDERGQTRKGTLKLLGREMEMLACNQACALAPVQPTDMFRAALVNSPRAIRGALATSFLRYRLHVPEGEPSPAIDTDEQHVVTLGHGDWLVDIGAPRAGGEPPPRAEDSLPNAWLQSDTPLIRRLAGQAVGAAPDNLQKMQRLRRFVSDYVSPHGLDVGYASALEVATQRQGDCTEYAVLLAALARAQGIPARVVTGMVYSDRYAGRSHVFLPHAWVQAWVNGRWQSFDAARQGFDSTHLALDMGDGDPWHFFNATNLFGRLRIDDIRSTGQPASRAVP</sequence>
<organism evidence="3 4">
    <name type="scientific">Dyella soli</name>
    <dbReference type="NCBI Taxonomy" id="522319"/>
    <lineage>
        <taxon>Bacteria</taxon>
        <taxon>Pseudomonadati</taxon>
        <taxon>Pseudomonadota</taxon>
        <taxon>Gammaproteobacteria</taxon>
        <taxon>Lysobacterales</taxon>
        <taxon>Rhodanobacteraceae</taxon>
        <taxon>Dyella</taxon>
    </lineage>
</organism>
<dbReference type="Pfam" id="PF01841">
    <property type="entry name" value="Transglut_core"/>
    <property type="match status" value="1"/>
</dbReference>
<proteinExistence type="predicted"/>
<gene>
    <name evidence="3" type="ORF">EZM97_11450</name>
</gene>
<evidence type="ECO:0000259" key="2">
    <source>
        <dbReference type="SMART" id="SM00460"/>
    </source>
</evidence>
<dbReference type="AlphaFoldDB" id="A0A4R0YLG5"/>
<dbReference type="EMBL" id="SJTG01000002">
    <property type="protein sequence ID" value="TCI09576.1"/>
    <property type="molecule type" value="Genomic_DNA"/>
</dbReference>
<dbReference type="SUPFAM" id="SSF54001">
    <property type="entry name" value="Cysteine proteinases"/>
    <property type="match status" value="1"/>
</dbReference>
<evidence type="ECO:0000313" key="4">
    <source>
        <dbReference type="Proteomes" id="UP000291822"/>
    </source>
</evidence>
<dbReference type="InterPro" id="IPR002931">
    <property type="entry name" value="Transglutaminase-like"/>
</dbReference>
<feature type="signal peptide" evidence="1">
    <location>
        <begin position="1"/>
        <end position="24"/>
    </location>
</feature>
<keyword evidence="4" id="KW-1185">Reference proteome</keyword>
<dbReference type="InterPro" id="IPR038765">
    <property type="entry name" value="Papain-like_cys_pep_sf"/>
</dbReference>
<accession>A0A4R0YLG5</accession>
<reference evidence="3 4" key="1">
    <citation type="submission" date="2019-02" db="EMBL/GenBank/DDBJ databases">
        <title>Dyella amyloliquefaciens sp. nov., isolated from forest soil.</title>
        <authorList>
            <person name="Gao Z.-H."/>
            <person name="Qiu L.-H."/>
        </authorList>
    </citation>
    <scope>NUCLEOTIDE SEQUENCE [LARGE SCALE GENOMIC DNA]</scope>
    <source>
        <strain evidence="3 4">KACC 12747</strain>
    </source>
</reference>
<comment type="caution">
    <text evidence="3">The sequence shown here is derived from an EMBL/GenBank/DDBJ whole genome shotgun (WGS) entry which is preliminary data.</text>
</comment>
<evidence type="ECO:0000256" key="1">
    <source>
        <dbReference type="SAM" id="SignalP"/>
    </source>
</evidence>
<dbReference type="Proteomes" id="UP000291822">
    <property type="component" value="Unassembled WGS sequence"/>
</dbReference>